<dbReference type="Proteomes" id="UP000033664">
    <property type="component" value="Unassembled WGS sequence"/>
</dbReference>
<dbReference type="Gene3D" id="2.30.110.50">
    <property type="match status" value="1"/>
</dbReference>
<dbReference type="InterPro" id="IPR037026">
    <property type="entry name" value="Vgr_OB-fold_dom_sf"/>
</dbReference>
<dbReference type="PATRIC" id="fig|151081.8.peg.3715"/>
<name>A0A0F4PZY2_9GAMM</name>
<evidence type="ECO:0000256" key="1">
    <source>
        <dbReference type="ARBA" id="ARBA00005558"/>
    </source>
</evidence>
<dbReference type="SUPFAM" id="SSF69255">
    <property type="entry name" value="gp5 N-terminal domain-like"/>
    <property type="match status" value="1"/>
</dbReference>
<dbReference type="InterPro" id="IPR006531">
    <property type="entry name" value="Gp5/Vgr_OB"/>
</dbReference>
<dbReference type="InterPro" id="IPR054030">
    <property type="entry name" value="Gp5_Vgr_C"/>
</dbReference>
<organism evidence="4 5">
    <name type="scientific">Pseudoalteromonas ruthenica</name>
    <dbReference type="NCBI Taxonomy" id="151081"/>
    <lineage>
        <taxon>Bacteria</taxon>
        <taxon>Pseudomonadati</taxon>
        <taxon>Pseudomonadota</taxon>
        <taxon>Gammaproteobacteria</taxon>
        <taxon>Alteromonadales</taxon>
        <taxon>Pseudoalteromonadaceae</taxon>
        <taxon>Pseudoalteromonas</taxon>
    </lineage>
</organism>
<evidence type="ECO:0000313" key="4">
    <source>
        <dbReference type="EMBL" id="KJZ00614.1"/>
    </source>
</evidence>
<feature type="domain" description="Gp5/Type VI secretion system Vgr protein OB-fold" evidence="2">
    <location>
        <begin position="392"/>
        <end position="459"/>
    </location>
</feature>
<evidence type="ECO:0000313" key="5">
    <source>
        <dbReference type="Proteomes" id="UP000033664"/>
    </source>
</evidence>
<dbReference type="Gene3D" id="2.40.50.230">
    <property type="entry name" value="Gp5 N-terminal domain"/>
    <property type="match status" value="1"/>
</dbReference>
<dbReference type="EMBL" id="JXXZ01000006">
    <property type="protein sequence ID" value="KJZ00614.1"/>
    <property type="molecule type" value="Genomic_DNA"/>
</dbReference>
<dbReference type="AlphaFoldDB" id="A0A0F4PZY2"/>
<accession>A0A0F4PZY2</accession>
<dbReference type="Pfam" id="PF04717">
    <property type="entry name" value="Phage_base_V"/>
    <property type="match status" value="1"/>
</dbReference>
<reference evidence="4 5" key="1">
    <citation type="journal article" date="2015" name="BMC Genomics">
        <title>Genome mining reveals unlocked bioactive potential of marine Gram-negative bacteria.</title>
        <authorList>
            <person name="Machado H."/>
            <person name="Sonnenschein E.C."/>
            <person name="Melchiorsen J."/>
            <person name="Gram L."/>
        </authorList>
    </citation>
    <scope>NUCLEOTIDE SEQUENCE [LARGE SCALE GENOMIC DNA]</scope>
    <source>
        <strain evidence="4 5">S3137</strain>
    </source>
</reference>
<dbReference type="InterPro" id="IPR017847">
    <property type="entry name" value="T6SS_RhsGE_Vgr_subset"/>
</dbReference>
<gene>
    <name evidence="4" type="ORF">TW72_08060</name>
</gene>
<dbReference type="eggNOG" id="COG3501">
    <property type="taxonomic scope" value="Bacteria"/>
</dbReference>
<dbReference type="SUPFAM" id="SSF69349">
    <property type="entry name" value="Phage fibre proteins"/>
    <property type="match status" value="1"/>
</dbReference>
<dbReference type="SUPFAM" id="SSF69279">
    <property type="entry name" value="Phage tail proteins"/>
    <property type="match status" value="2"/>
</dbReference>
<dbReference type="NCBIfam" id="TIGR01646">
    <property type="entry name" value="vgr_GE"/>
    <property type="match status" value="1"/>
</dbReference>
<proteinExistence type="inferred from homology"/>
<dbReference type="RefSeq" id="WP_045980631.1">
    <property type="nucleotide sequence ID" value="NZ_JXXY01000028.1"/>
</dbReference>
<dbReference type="Pfam" id="PF22178">
    <property type="entry name" value="Gp5_trimer_C"/>
    <property type="match status" value="1"/>
</dbReference>
<protein>
    <submittedName>
        <fullName evidence="4">Type IV secretion protein Rhs</fullName>
    </submittedName>
</protein>
<evidence type="ECO:0000259" key="2">
    <source>
        <dbReference type="Pfam" id="PF04717"/>
    </source>
</evidence>
<dbReference type="Gene3D" id="3.55.50.10">
    <property type="entry name" value="Baseplate protein-like domains"/>
    <property type="match status" value="1"/>
</dbReference>
<feature type="domain" description="Gp5/Type VI secretion system Vgr C-terminal trimerisation" evidence="3">
    <location>
        <begin position="476"/>
        <end position="577"/>
    </location>
</feature>
<keyword evidence="5" id="KW-1185">Reference proteome</keyword>
<sequence>MQKATQDKNVIKITTAAGKDAFYLTSFNAAESMSELFVISANMFTIGSQVSHDAVVGKAAVIELRNAKGGGAARHFHGIVSQMVSLGTRTADKDEQKNYIDYQVTIVPVAATMQHRQNYRIYQQKKVTEIAADLFGQHGVAFSDKTKKSYPKYEYCVQYQENDLEFIQRLFQQEGIYFYFEHSQGNHTLVFADDETVYADVADSPVAHSSGHLSESHISAWQGGLSLAPGSYKRLGYDFEKPSKYPDGEQKKPELPTQSSGEVFEYTGEAECNKRASDLASIQLQALQKDMNLSSGKSDCRSFVLGGIFAFKKHEDPRLEGKKFVVTKLRTSANVPNQSGAGQSEGLVYSNSFSCVPKDTVYRPTRSYQKPLVQGIQTALVTGDPGDEIHIDKYGRVKVQFDWDREGKKDSKSSCWIRVAQNWAGKKWGAFFFPRVGQEVLVEFINGDPDQPIISGALYNADLMPPYALPADKTQSGIKSRSTKEGGADNYNEIRFEDKKGSELLYLQAEKDHHLHVKNDQKDTILNDRLSDITNNDTIKVGKDRSTDIGKNDTLKVGDALNIEAGKEINIKTGGASITMKSDGSIDIKGTNIKINGSQIALKAGVIKLN</sequence>
<comment type="similarity">
    <text evidence="1">Belongs to the VgrG protein family.</text>
</comment>
<dbReference type="GeneID" id="58228442"/>
<comment type="caution">
    <text evidence="4">The sequence shown here is derived from an EMBL/GenBank/DDBJ whole genome shotgun (WGS) entry which is preliminary data.</text>
</comment>
<dbReference type="Gene3D" id="4.10.220.110">
    <property type="match status" value="1"/>
</dbReference>
<dbReference type="Pfam" id="PF05954">
    <property type="entry name" value="Phage_GPD"/>
    <property type="match status" value="1"/>
</dbReference>
<evidence type="ECO:0000259" key="3">
    <source>
        <dbReference type="Pfam" id="PF22178"/>
    </source>
</evidence>
<dbReference type="InterPro" id="IPR006533">
    <property type="entry name" value="T6SS_Vgr_RhsGE"/>
</dbReference>
<dbReference type="NCBIfam" id="TIGR03361">
    <property type="entry name" value="VI_Rhs_Vgr"/>
    <property type="match status" value="1"/>
</dbReference>
<dbReference type="OrthoDB" id="9762420at2"/>